<keyword evidence="1" id="KW-0808">Transferase</keyword>
<evidence type="ECO:0000313" key="1">
    <source>
        <dbReference type="EMBL" id="MXP14017.1"/>
    </source>
</evidence>
<reference evidence="1 2" key="1">
    <citation type="submission" date="2019-12" db="EMBL/GenBank/DDBJ databases">
        <title>Genomic-based taxomic classification of the family Erythrobacteraceae.</title>
        <authorList>
            <person name="Xu L."/>
        </authorList>
    </citation>
    <scope>NUCLEOTIDE SEQUENCE [LARGE SCALE GENOMIC DNA]</scope>
    <source>
        <strain evidence="1 2">KCTC 52259</strain>
    </source>
</reference>
<dbReference type="OrthoDB" id="3806873at2"/>
<comment type="caution">
    <text evidence="1">The sequence shown here is derived from an EMBL/GenBank/DDBJ whole genome shotgun (WGS) entry which is preliminary data.</text>
</comment>
<organism evidence="1 2">
    <name type="scientific">Allopontixanthobacter confluentis</name>
    <dbReference type="NCBI Taxonomy" id="1849021"/>
    <lineage>
        <taxon>Bacteria</taxon>
        <taxon>Pseudomonadati</taxon>
        <taxon>Pseudomonadota</taxon>
        <taxon>Alphaproteobacteria</taxon>
        <taxon>Sphingomonadales</taxon>
        <taxon>Erythrobacteraceae</taxon>
        <taxon>Allopontixanthobacter</taxon>
    </lineage>
</organism>
<dbReference type="GO" id="GO:0016740">
    <property type="term" value="F:transferase activity"/>
    <property type="evidence" value="ECO:0007669"/>
    <property type="project" value="UniProtKB-KW"/>
</dbReference>
<dbReference type="InterPro" id="IPR011009">
    <property type="entry name" value="Kinase-like_dom_sf"/>
</dbReference>
<dbReference type="InterPro" id="IPR004119">
    <property type="entry name" value="EcKL"/>
</dbReference>
<gene>
    <name evidence="1" type="ORF">GRI44_04550</name>
</gene>
<proteinExistence type="predicted"/>
<dbReference type="Pfam" id="PF02958">
    <property type="entry name" value="EcKL"/>
    <property type="match status" value="1"/>
</dbReference>
<dbReference type="SUPFAM" id="SSF56112">
    <property type="entry name" value="Protein kinase-like (PK-like)"/>
    <property type="match status" value="1"/>
</dbReference>
<dbReference type="PANTHER" id="PTHR11012">
    <property type="entry name" value="PROTEIN KINASE-LIKE DOMAIN-CONTAINING"/>
    <property type="match status" value="1"/>
</dbReference>
<sequence>MADFPVSPEQLGTAYLSRILDAQVADFTWAPIGAGLVGDSARINLTYAPGHTGPPSIAAKFPAADPTSLATARMLKLYEKEVGFYSTVSPHVTIRTPAVYCAQWDGETGDFLLLMEDLAPAEQGDQLASCNFAQASAAITQIAALHGPTYGNAALLGLPCVQPEPQARAFAAAHYKAATEKFCALYAGRMEPALLDICAQLGARSSALFSDALPAGPCIIHGDFRLDNILFDINGGAEPMATLDWQTLAAGDPLVDVGYFMGAGIAPDLRRNHESQLLALYRAELAHHGGPQLSDQAMHEGYARGALHGISTAVFSAAFVEHNDRSEAIFLSMAQGAAELTRDLDALAILEK</sequence>
<keyword evidence="2" id="KW-1185">Reference proteome</keyword>
<dbReference type="EMBL" id="WTYU01000001">
    <property type="protein sequence ID" value="MXP14017.1"/>
    <property type="molecule type" value="Genomic_DNA"/>
</dbReference>
<accession>A0A6L7GDP1</accession>
<dbReference type="Gene3D" id="3.90.1200.10">
    <property type="match status" value="1"/>
</dbReference>
<dbReference type="PANTHER" id="PTHR11012:SF30">
    <property type="entry name" value="PROTEIN KINASE-LIKE DOMAIN-CONTAINING"/>
    <property type="match status" value="1"/>
</dbReference>
<dbReference type="Proteomes" id="UP000473531">
    <property type="component" value="Unassembled WGS sequence"/>
</dbReference>
<evidence type="ECO:0000313" key="2">
    <source>
        <dbReference type="Proteomes" id="UP000473531"/>
    </source>
</evidence>
<dbReference type="AlphaFoldDB" id="A0A6L7GDP1"/>
<dbReference type="RefSeq" id="WP_160600230.1">
    <property type="nucleotide sequence ID" value="NZ_WTYU01000001.1"/>
</dbReference>
<protein>
    <submittedName>
        <fullName evidence="1">Phosphotransferase</fullName>
    </submittedName>
</protein>
<name>A0A6L7GDP1_9SPHN</name>